<feature type="transmembrane region" description="Helical" evidence="12">
    <location>
        <begin position="270"/>
        <end position="288"/>
    </location>
</feature>
<dbReference type="FunFam" id="1.10.3080.10:FF:000004">
    <property type="entry name" value="Chloride channel ClC3"/>
    <property type="match status" value="1"/>
</dbReference>
<reference evidence="13" key="1">
    <citation type="submission" date="2019-03" db="EMBL/GenBank/DDBJ databases">
        <authorList>
            <person name="Mank J."/>
            <person name="Almeida P."/>
        </authorList>
    </citation>
    <scope>NUCLEOTIDE SEQUENCE</scope>
    <source>
        <strain evidence="13">78183</strain>
    </source>
</reference>
<evidence type="ECO:0000256" key="10">
    <source>
        <dbReference type="ARBA" id="ARBA00023173"/>
    </source>
</evidence>
<keyword evidence="6" id="KW-0406">Ion transport</keyword>
<evidence type="ECO:0000256" key="12">
    <source>
        <dbReference type="SAM" id="Phobius"/>
    </source>
</evidence>
<dbReference type="SUPFAM" id="SSF81340">
    <property type="entry name" value="Clc chloride channel"/>
    <property type="match status" value="1"/>
</dbReference>
<keyword evidence="5" id="KW-0677">Repeat</keyword>
<feature type="transmembrane region" description="Helical" evidence="12">
    <location>
        <begin position="326"/>
        <end position="343"/>
    </location>
</feature>
<dbReference type="AlphaFoldDB" id="A0A6N2KNX4"/>
<dbReference type="PANTHER" id="PTHR11689">
    <property type="entry name" value="CHLORIDE CHANNEL PROTEIN CLC FAMILY MEMBER"/>
    <property type="match status" value="1"/>
</dbReference>
<dbReference type="InterPro" id="IPR001807">
    <property type="entry name" value="ClC"/>
</dbReference>
<comment type="subcellular location">
    <subcellularLocation>
        <location evidence="1">Membrane</location>
        <topology evidence="1">Multi-pass membrane protein</topology>
    </subcellularLocation>
</comment>
<keyword evidence="7 12" id="KW-1133">Transmembrane helix</keyword>
<dbReference type="PANTHER" id="PTHR11689:SF92">
    <property type="entry name" value="CHLORIDE CHANNEL-LIKE PROTEIN CLC-G-RELATED"/>
    <property type="match status" value="1"/>
</dbReference>
<evidence type="ECO:0000313" key="13">
    <source>
        <dbReference type="EMBL" id="VFU28197.1"/>
    </source>
</evidence>
<feature type="transmembrane region" description="Helical" evidence="12">
    <location>
        <begin position="234"/>
        <end position="258"/>
    </location>
</feature>
<feature type="transmembrane region" description="Helical" evidence="12">
    <location>
        <begin position="300"/>
        <end position="320"/>
    </location>
</feature>
<keyword evidence="6" id="KW-0851">Voltage-gated channel</keyword>
<dbReference type="EMBL" id="CAADRP010000446">
    <property type="protein sequence ID" value="VFU28197.1"/>
    <property type="molecule type" value="Genomic_DNA"/>
</dbReference>
<dbReference type="InterPro" id="IPR051280">
    <property type="entry name" value="Cl-channel/antiporter"/>
</dbReference>
<evidence type="ECO:0000256" key="6">
    <source>
        <dbReference type="ARBA" id="ARBA00022882"/>
    </source>
</evidence>
<gene>
    <name evidence="13" type="ORF">SVIM_LOCUS92313</name>
</gene>
<evidence type="ECO:0000256" key="7">
    <source>
        <dbReference type="ARBA" id="ARBA00022989"/>
    </source>
</evidence>
<evidence type="ECO:0000256" key="8">
    <source>
        <dbReference type="ARBA" id="ARBA00023122"/>
    </source>
</evidence>
<organism evidence="13">
    <name type="scientific">Salix viminalis</name>
    <name type="common">Common osier</name>
    <name type="synonym">Basket willow</name>
    <dbReference type="NCBI Taxonomy" id="40686"/>
    <lineage>
        <taxon>Eukaryota</taxon>
        <taxon>Viridiplantae</taxon>
        <taxon>Streptophyta</taxon>
        <taxon>Embryophyta</taxon>
        <taxon>Tracheophyta</taxon>
        <taxon>Spermatophyta</taxon>
        <taxon>Magnoliopsida</taxon>
        <taxon>eudicotyledons</taxon>
        <taxon>Gunneridae</taxon>
        <taxon>Pentapetalae</taxon>
        <taxon>rosids</taxon>
        <taxon>fabids</taxon>
        <taxon>Malpighiales</taxon>
        <taxon>Salicaceae</taxon>
        <taxon>Saliceae</taxon>
        <taxon>Salix</taxon>
    </lineage>
</organism>
<evidence type="ECO:0000256" key="1">
    <source>
        <dbReference type="ARBA" id="ARBA00004141"/>
    </source>
</evidence>
<evidence type="ECO:0008006" key="14">
    <source>
        <dbReference type="Google" id="ProtNLM"/>
    </source>
</evidence>
<feature type="transmembrane region" description="Helical" evidence="12">
    <location>
        <begin position="73"/>
        <end position="99"/>
    </location>
</feature>
<feature type="transmembrane region" description="Helical" evidence="12">
    <location>
        <begin position="169"/>
        <end position="191"/>
    </location>
</feature>
<keyword evidence="8" id="KW-0129">CBS domain</keyword>
<keyword evidence="10" id="KW-0869">Chloride channel</keyword>
<keyword evidence="4 12" id="KW-0812">Transmembrane</keyword>
<dbReference type="Gene3D" id="1.10.3080.10">
    <property type="entry name" value="Clc chloride channel"/>
    <property type="match status" value="1"/>
</dbReference>
<evidence type="ECO:0000256" key="4">
    <source>
        <dbReference type="ARBA" id="ARBA00022692"/>
    </source>
</evidence>
<feature type="transmembrane region" description="Helical" evidence="12">
    <location>
        <begin position="355"/>
        <end position="378"/>
    </location>
</feature>
<evidence type="ECO:0000256" key="3">
    <source>
        <dbReference type="ARBA" id="ARBA00022448"/>
    </source>
</evidence>
<comment type="similarity">
    <text evidence="2">Belongs to the chloride channel (TC 2.A.49) family.</text>
</comment>
<dbReference type="PRINTS" id="PR00762">
    <property type="entry name" value="CLCHANNEL"/>
</dbReference>
<evidence type="ECO:0000256" key="2">
    <source>
        <dbReference type="ARBA" id="ARBA00009476"/>
    </source>
</evidence>
<evidence type="ECO:0000256" key="11">
    <source>
        <dbReference type="ARBA" id="ARBA00023214"/>
    </source>
</evidence>
<proteinExistence type="inferred from homology"/>
<keyword evidence="6" id="KW-0407">Ion channel</keyword>
<keyword evidence="9 12" id="KW-0472">Membrane</keyword>
<sequence length="380" mass="41498">MSTNFINGEANTDYESLITPLLSSRSSLVNSTSQVAIVGAHVCPIESLDYEIAENDFFKQDWRSRGKMQIFQYVLMKWLLCFLIGLIVSLIGFFNNLAIENIAGMKFVVTSNMMMLNRFGMAFLVFSVSNLILTLVASIITAFIAPAAAGSGIPEVKAYLNGVDAPGIFSFRTLFVKIIGSITAVSSSLLVGKAGPMVHTGACVAALLGQGGSKRFKLTWRWLRFFKNDRDRRDLVTCGSAAGIAAAFRAPVGGVLFALEEMASWWRSALLWRSFFTTAVAAIVLRALIDFCLSGKCGLFGKGGLIMFDVYSASVTYHLIDVLPVLTLGAIGGILGSLYNFLLDKEGRCLQNFTCLCNFHFHFLSSFWTTMACLMPTLSI</sequence>
<dbReference type="GO" id="GO:0009705">
    <property type="term" value="C:plant-type vacuole membrane"/>
    <property type="evidence" value="ECO:0007669"/>
    <property type="project" value="TreeGrafter"/>
</dbReference>
<keyword evidence="11" id="KW-0868">Chloride</keyword>
<protein>
    <recommendedName>
        <fullName evidence="14">Chloride channel protein</fullName>
    </recommendedName>
</protein>
<accession>A0A6N2KNX4</accession>
<evidence type="ECO:0000256" key="5">
    <source>
        <dbReference type="ARBA" id="ARBA00022737"/>
    </source>
</evidence>
<dbReference type="InterPro" id="IPR002251">
    <property type="entry name" value="Cl_channel_pln"/>
</dbReference>
<dbReference type="Pfam" id="PF00654">
    <property type="entry name" value="Voltage_CLC"/>
    <property type="match status" value="1"/>
</dbReference>
<dbReference type="GO" id="GO:0005247">
    <property type="term" value="F:voltage-gated chloride channel activity"/>
    <property type="evidence" value="ECO:0007669"/>
    <property type="project" value="InterPro"/>
</dbReference>
<evidence type="ECO:0000256" key="9">
    <source>
        <dbReference type="ARBA" id="ARBA00023136"/>
    </source>
</evidence>
<dbReference type="GO" id="GO:0034707">
    <property type="term" value="C:chloride channel complex"/>
    <property type="evidence" value="ECO:0007669"/>
    <property type="project" value="UniProtKB-KW"/>
</dbReference>
<feature type="transmembrane region" description="Helical" evidence="12">
    <location>
        <begin position="119"/>
        <end position="148"/>
    </location>
</feature>
<keyword evidence="3" id="KW-0813">Transport</keyword>
<dbReference type="PRINTS" id="PR01120">
    <property type="entry name" value="CLCHANNELPLT"/>
</dbReference>
<dbReference type="InterPro" id="IPR014743">
    <property type="entry name" value="Cl-channel_core"/>
</dbReference>
<name>A0A6N2KNX4_SALVM</name>